<dbReference type="EMBL" id="CM056741">
    <property type="protein sequence ID" value="KAJ8682816.1"/>
    <property type="molecule type" value="Genomic_DNA"/>
</dbReference>
<name>A0ACC2PIG2_9HYME</name>
<evidence type="ECO:0000313" key="2">
    <source>
        <dbReference type="Proteomes" id="UP001239111"/>
    </source>
</evidence>
<keyword evidence="2" id="KW-1185">Reference proteome</keyword>
<comment type="caution">
    <text evidence="1">The sequence shown here is derived from an EMBL/GenBank/DDBJ whole genome shotgun (WGS) entry which is preliminary data.</text>
</comment>
<accession>A0ACC2PIG2</accession>
<dbReference type="Proteomes" id="UP001239111">
    <property type="component" value="Chromosome 1"/>
</dbReference>
<gene>
    <name evidence="1" type="ORF">QAD02_018608</name>
</gene>
<proteinExistence type="predicted"/>
<reference evidence="1" key="1">
    <citation type="submission" date="2023-04" db="EMBL/GenBank/DDBJ databases">
        <title>A chromosome-level genome assembly of the parasitoid wasp Eretmocerus hayati.</title>
        <authorList>
            <person name="Zhong Y."/>
            <person name="Liu S."/>
            <person name="Liu Y."/>
        </authorList>
    </citation>
    <scope>NUCLEOTIDE SEQUENCE</scope>
    <source>
        <strain evidence="1">ZJU_SS_LIU_2023</strain>
    </source>
</reference>
<evidence type="ECO:0000313" key="1">
    <source>
        <dbReference type="EMBL" id="KAJ8682816.1"/>
    </source>
</evidence>
<protein>
    <submittedName>
        <fullName evidence="1">Uncharacterized protein</fullName>
    </submittedName>
</protein>
<organism evidence="1 2">
    <name type="scientific">Eretmocerus hayati</name>
    <dbReference type="NCBI Taxonomy" id="131215"/>
    <lineage>
        <taxon>Eukaryota</taxon>
        <taxon>Metazoa</taxon>
        <taxon>Ecdysozoa</taxon>
        <taxon>Arthropoda</taxon>
        <taxon>Hexapoda</taxon>
        <taxon>Insecta</taxon>
        <taxon>Pterygota</taxon>
        <taxon>Neoptera</taxon>
        <taxon>Endopterygota</taxon>
        <taxon>Hymenoptera</taxon>
        <taxon>Apocrita</taxon>
        <taxon>Proctotrupomorpha</taxon>
        <taxon>Chalcidoidea</taxon>
        <taxon>Aphelinidae</taxon>
        <taxon>Aphelininae</taxon>
        <taxon>Eretmocerus</taxon>
    </lineage>
</organism>
<sequence>MAKKSLLLLHLKIAHHLTEISPSADEFCGEVFIRKRLSIFSRDDETKTVFIGKARKVIKNRKSYESYDRCIFKSGVALLLEPTEAVSDELRFLVLLGRRKPSLSTSLSGRSTAAPWMLWLVAAPVEEIVASVRWSSSPIGTSLNLPPPPGRLEGFMLMLYTSGIGYKSFREGNTLSSA</sequence>